<evidence type="ECO:0000313" key="4">
    <source>
        <dbReference type="EMBL" id="PIT95513.1"/>
    </source>
</evidence>
<comment type="caution">
    <text evidence="4">The sequence shown here is derived from an EMBL/GenBank/DDBJ whole genome shotgun (WGS) entry which is preliminary data.</text>
</comment>
<accession>A0A2M6WRV9</accession>
<dbReference type="Proteomes" id="UP000228964">
    <property type="component" value="Unassembled WGS sequence"/>
</dbReference>
<organism evidence="4 5">
    <name type="scientific">Candidatus Falkowbacteria bacterium CG10_big_fil_rev_8_21_14_0_10_38_22</name>
    <dbReference type="NCBI Taxonomy" id="1974564"/>
    <lineage>
        <taxon>Bacteria</taxon>
        <taxon>Candidatus Falkowiibacteriota</taxon>
    </lineage>
</organism>
<evidence type="ECO:0000259" key="3">
    <source>
        <dbReference type="Pfam" id="PF10458"/>
    </source>
</evidence>
<keyword evidence="1" id="KW-0547">Nucleotide-binding</keyword>
<feature type="non-terminal residue" evidence="4">
    <location>
        <position position="1"/>
    </location>
</feature>
<dbReference type="GO" id="GO:0006438">
    <property type="term" value="P:valyl-tRNA aminoacylation"/>
    <property type="evidence" value="ECO:0007669"/>
    <property type="project" value="InterPro"/>
</dbReference>
<dbReference type="GO" id="GO:0004832">
    <property type="term" value="F:valine-tRNA ligase activity"/>
    <property type="evidence" value="ECO:0007669"/>
    <property type="project" value="InterPro"/>
</dbReference>
<reference evidence="5" key="1">
    <citation type="submission" date="2017-09" db="EMBL/GenBank/DDBJ databases">
        <title>Depth-based differentiation of microbial function through sediment-hosted aquifers and enrichment of novel symbionts in the deep terrestrial subsurface.</title>
        <authorList>
            <person name="Probst A.J."/>
            <person name="Ladd B."/>
            <person name="Jarett J.K."/>
            <person name="Geller-Mcgrath D.E."/>
            <person name="Sieber C.M.K."/>
            <person name="Emerson J.B."/>
            <person name="Anantharaman K."/>
            <person name="Thomas B.C."/>
            <person name="Malmstrom R."/>
            <person name="Stieglmeier M."/>
            <person name="Klingl A."/>
            <person name="Woyke T."/>
            <person name="Ryan C.M."/>
            <person name="Banfield J.F."/>
        </authorList>
    </citation>
    <scope>NUCLEOTIDE SEQUENCE [LARGE SCALE GENOMIC DNA]</scope>
</reference>
<dbReference type="GO" id="GO:0005524">
    <property type="term" value="F:ATP binding"/>
    <property type="evidence" value="ECO:0007669"/>
    <property type="project" value="UniProtKB-KW"/>
</dbReference>
<evidence type="ECO:0000256" key="1">
    <source>
        <dbReference type="ARBA" id="ARBA00022741"/>
    </source>
</evidence>
<dbReference type="EMBL" id="PFAO01000019">
    <property type="protein sequence ID" value="PIT95513.1"/>
    <property type="molecule type" value="Genomic_DNA"/>
</dbReference>
<proteinExistence type="predicted"/>
<dbReference type="SUPFAM" id="SSF46589">
    <property type="entry name" value="tRNA-binding arm"/>
    <property type="match status" value="1"/>
</dbReference>
<dbReference type="InterPro" id="IPR010978">
    <property type="entry name" value="tRNA-bd_arm"/>
</dbReference>
<evidence type="ECO:0000313" key="5">
    <source>
        <dbReference type="Proteomes" id="UP000228964"/>
    </source>
</evidence>
<dbReference type="InterPro" id="IPR037118">
    <property type="entry name" value="Val-tRNA_synth_C_sf"/>
</dbReference>
<sequence length="51" mass="5935">QSARIIVLKKKLANKEFIKKAPTEIVSKEKEKLSLWQAELKKLTEQLKSLK</sequence>
<dbReference type="InterPro" id="IPR019499">
    <property type="entry name" value="Val-tRNA_synth_tRNA-bd"/>
</dbReference>
<feature type="domain" description="Valyl-tRNA synthetase tRNA-binding arm" evidence="3">
    <location>
        <begin position="7"/>
        <end position="51"/>
    </location>
</feature>
<gene>
    <name evidence="4" type="ORF">COT96_00870</name>
</gene>
<dbReference type="Gene3D" id="1.10.287.380">
    <property type="entry name" value="Valyl-tRNA synthetase, C-terminal domain"/>
    <property type="match status" value="1"/>
</dbReference>
<dbReference type="Pfam" id="PF10458">
    <property type="entry name" value="Val_tRNA-synt_C"/>
    <property type="match status" value="1"/>
</dbReference>
<evidence type="ECO:0000256" key="2">
    <source>
        <dbReference type="ARBA" id="ARBA00022840"/>
    </source>
</evidence>
<dbReference type="GO" id="GO:0005737">
    <property type="term" value="C:cytoplasm"/>
    <property type="evidence" value="ECO:0007669"/>
    <property type="project" value="InterPro"/>
</dbReference>
<dbReference type="AlphaFoldDB" id="A0A2M6WRV9"/>
<keyword evidence="2" id="KW-0067">ATP-binding</keyword>
<name>A0A2M6WRV9_9BACT</name>
<protein>
    <recommendedName>
        <fullName evidence="3">Valyl-tRNA synthetase tRNA-binding arm domain-containing protein</fullName>
    </recommendedName>
</protein>